<feature type="region of interest" description="Disordered" evidence="1">
    <location>
        <begin position="13"/>
        <end position="37"/>
    </location>
</feature>
<sequence>MLGLSIVDGHSGRFFPGHSEGNSTAPEARLESSAQRSVGTNFGPLPCASTAPTSASIPTGALLVGAVSVSEPDAARTKKFQTKATVQLCNAAKSAPPQMSAVFPLWGDGQRGCSESTAVSQPRGVGLMDVDGGGRGEKKDLQMEEEADSMSDSSGEFLQFLRDPYDEEEQERIQIHGQGRPGAFEGCGCDASQQSLGTPTSSHGTVSSGLSAFGEALSGAAGGRVDRVPSGAEGKAGLAKRRREDEHASRCGDDGSMQTAADHSIDGSAAAAAVVHRKPGGTVAMNFASSSPKGMPDTGGDFGRSGGLDGFLSSAENFFQTSSTSVGTERDESGSVGIFGGDRQRKGERGMEERCETEEMKAALGYPQRYINPKILEELTYLMGHIDLFTTDVVGLFQWASGHVMSWAHHFPNRHILRVCHSALFSSLTGDRWKLKSLAATCSLFQNKLITPVERDRLILNLLERAVGSPHTHTHRQRQTQQAALDGDSSACSVVPGAGEGMDVRGGPLKRTRMGEGGQGDEEKEKGKEQGDVGSSEGIGLRQSIDGQIHTGLSGLPYSGRSGHADREEWGEKPNEDQAADLRGESSDQLERIFLHAAAKGAPLHAEPLDDDAGECPSPIPPSPADDDLSPPSHSSLRGPSGRALSLMGRSAGSGGVGLQGRAALKTMLSEKCRQNPKCRDRVLRINQIKYATLPQLIQMAMICGLEAEVRALQRQHASRTTRRPPPPQYHRNRIE</sequence>
<protein>
    <submittedName>
        <fullName evidence="2">Uncharacterized protein</fullName>
    </submittedName>
</protein>
<feature type="region of interest" description="Disordered" evidence="1">
    <location>
        <begin position="322"/>
        <end position="352"/>
    </location>
</feature>
<dbReference type="EMBL" id="CDMZ01003443">
    <property type="protein sequence ID" value="CEM46391.1"/>
    <property type="molecule type" value="Genomic_DNA"/>
</dbReference>
<evidence type="ECO:0000256" key="1">
    <source>
        <dbReference type="SAM" id="MobiDB-lite"/>
    </source>
</evidence>
<evidence type="ECO:0000313" key="2">
    <source>
        <dbReference type="EMBL" id="CEM46391.1"/>
    </source>
</evidence>
<feature type="region of interest" description="Disordered" evidence="1">
    <location>
        <begin position="715"/>
        <end position="736"/>
    </location>
</feature>
<feature type="compositionally biased region" description="Basic and acidic residues" evidence="1">
    <location>
        <begin position="342"/>
        <end position="352"/>
    </location>
</feature>
<gene>
    <name evidence="2" type="ORF">Cvel_7878</name>
</gene>
<organism evidence="2">
    <name type="scientific">Chromera velia CCMP2878</name>
    <dbReference type="NCBI Taxonomy" id="1169474"/>
    <lineage>
        <taxon>Eukaryota</taxon>
        <taxon>Sar</taxon>
        <taxon>Alveolata</taxon>
        <taxon>Colpodellida</taxon>
        <taxon>Chromeraceae</taxon>
        <taxon>Chromera</taxon>
    </lineage>
</organism>
<feature type="region of interest" description="Disordered" evidence="1">
    <location>
        <begin position="605"/>
        <end position="656"/>
    </location>
</feature>
<feature type="compositionally biased region" description="Basic and acidic residues" evidence="1">
    <location>
        <begin position="563"/>
        <end position="583"/>
    </location>
</feature>
<feature type="compositionally biased region" description="Basic and acidic residues" evidence="1">
    <location>
        <begin position="242"/>
        <end position="253"/>
    </location>
</feature>
<dbReference type="VEuPathDB" id="CryptoDB:Cvel_7878"/>
<accession>A0A0G4HQ53</accession>
<proteinExistence type="predicted"/>
<name>A0A0G4HQ53_9ALVE</name>
<reference evidence="2" key="1">
    <citation type="submission" date="2014-11" db="EMBL/GenBank/DDBJ databases">
        <authorList>
            <person name="Otto D Thomas"/>
            <person name="Naeem Raeece"/>
        </authorList>
    </citation>
    <scope>NUCLEOTIDE SEQUENCE</scope>
</reference>
<feature type="compositionally biased region" description="Basic and acidic residues" evidence="1">
    <location>
        <begin position="521"/>
        <end position="531"/>
    </location>
</feature>
<dbReference type="AlphaFoldDB" id="A0A0G4HQ53"/>
<feature type="region of interest" description="Disordered" evidence="1">
    <location>
        <begin position="220"/>
        <end position="261"/>
    </location>
</feature>
<feature type="region of interest" description="Disordered" evidence="1">
    <location>
        <begin position="469"/>
        <end position="583"/>
    </location>
</feature>
<feature type="region of interest" description="Disordered" evidence="1">
    <location>
        <begin position="114"/>
        <end position="154"/>
    </location>
</feature>
<feature type="compositionally biased region" description="Basic and acidic residues" evidence="1">
    <location>
        <begin position="132"/>
        <end position="142"/>
    </location>
</feature>